<dbReference type="PANTHER" id="PTHR30578">
    <property type="entry name" value="ELECTRON TRANSPORT COMPLEX PROTEIN RNFD"/>
    <property type="match status" value="1"/>
</dbReference>
<evidence type="ECO:0000256" key="2">
    <source>
        <dbReference type="ARBA" id="ARBA00022553"/>
    </source>
</evidence>
<dbReference type="Pfam" id="PF03116">
    <property type="entry name" value="NQR2_RnfD_RnfE"/>
    <property type="match status" value="1"/>
</dbReference>
<feature type="transmembrane region" description="Helical" evidence="9">
    <location>
        <begin position="118"/>
        <end position="138"/>
    </location>
</feature>
<accession>A0A1J0A9G9</accession>
<feature type="transmembrane region" description="Helical" evidence="9">
    <location>
        <begin position="221"/>
        <end position="240"/>
    </location>
</feature>
<evidence type="ECO:0000256" key="8">
    <source>
        <dbReference type="ARBA" id="ARBA00023136"/>
    </source>
</evidence>
<keyword evidence="10" id="KW-0830">Ubiquinone</keyword>
<feature type="transmembrane region" description="Helical" evidence="9">
    <location>
        <begin position="54"/>
        <end position="74"/>
    </location>
</feature>
<protein>
    <submittedName>
        <fullName evidence="10">Na+-transporting NADH:ubiquinone oxidoreductase, subunit NqrB</fullName>
    </submittedName>
</protein>
<evidence type="ECO:0000256" key="6">
    <source>
        <dbReference type="ARBA" id="ARBA00022967"/>
    </source>
</evidence>
<keyword evidence="2" id="KW-0597">Phosphoprotein</keyword>
<evidence type="ECO:0000256" key="1">
    <source>
        <dbReference type="ARBA" id="ARBA00022448"/>
    </source>
</evidence>
<keyword evidence="6" id="KW-1278">Translocase</keyword>
<dbReference type="GO" id="GO:0005886">
    <property type="term" value="C:plasma membrane"/>
    <property type="evidence" value="ECO:0007669"/>
    <property type="project" value="TreeGrafter"/>
</dbReference>
<sequence length="305" mass="33837">MRGHCGWGKWGDGFSIKLTLLLTLLLALQQQHYPWVAYDKSHSPPAGVMNFDLRYGQIALLLTLWVGGVTVLDWGLAWQNGVLILVTCVLSQRLWAGRWQGWPSAVITGLSLTILLRAGHPGTLVLAAVLAISSKFLLRVGDKHWFNPANFGIVMTLLFTHDAWVNPGQWGSNGLYALVLLGVGAGLLWRARRWETAGAFALTYGGLWGLWYLWLGETAALMGHHFLSGSLVVFTLLMITDPRSTPNDRRGRILWAALVGGVAFIFASQFYWTAAPLWALFFLSPVTILLDQQWVAPRFVWGQLG</sequence>
<feature type="transmembrane region" description="Helical" evidence="9">
    <location>
        <begin position="145"/>
        <end position="164"/>
    </location>
</feature>
<keyword evidence="11" id="KW-1185">Reference proteome</keyword>
<evidence type="ECO:0000256" key="4">
    <source>
        <dbReference type="ARBA" id="ARBA00022643"/>
    </source>
</evidence>
<keyword evidence="3" id="KW-0285">Flavoprotein</keyword>
<dbReference type="EMBL" id="CP017675">
    <property type="protein sequence ID" value="APB32584.1"/>
    <property type="molecule type" value="Genomic_DNA"/>
</dbReference>
<feature type="transmembrane region" description="Helical" evidence="9">
    <location>
        <begin position="170"/>
        <end position="189"/>
    </location>
</feature>
<dbReference type="InterPro" id="IPR004338">
    <property type="entry name" value="NqrB/RnfD"/>
</dbReference>
<dbReference type="STRING" id="1188229.GlitD10_0281"/>
<evidence type="ECO:0000256" key="9">
    <source>
        <dbReference type="SAM" id="Phobius"/>
    </source>
</evidence>
<dbReference type="RefSeq" id="WP_084111409.1">
    <property type="nucleotide sequence ID" value="NZ_CP017675.1"/>
</dbReference>
<evidence type="ECO:0000313" key="11">
    <source>
        <dbReference type="Proteomes" id="UP000180235"/>
    </source>
</evidence>
<feature type="transmembrane region" description="Helical" evidence="9">
    <location>
        <begin position="196"/>
        <end position="215"/>
    </location>
</feature>
<dbReference type="OrthoDB" id="9776359at2"/>
<keyword evidence="1" id="KW-0813">Transport</keyword>
<gene>
    <name evidence="10" type="ORF">GlitD10_0281</name>
</gene>
<dbReference type="Proteomes" id="UP000180235">
    <property type="component" value="Chromosome"/>
</dbReference>
<feature type="transmembrane region" description="Helical" evidence="9">
    <location>
        <begin position="252"/>
        <end position="272"/>
    </location>
</feature>
<dbReference type="KEGG" id="glt:GlitD10_0281"/>
<evidence type="ECO:0000313" key="10">
    <source>
        <dbReference type="EMBL" id="APB32584.1"/>
    </source>
</evidence>
<evidence type="ECO:0000256" key="7">
    <source>
        <dbReference type="ARBA" id="ARBA00022989"/>
    </source>
</evidence>
<name>A0A1J0A9G9_9CYAN</name>
<reference evidence="10 11" key="1">
    <citation type="submission" date="2016-10" db="EMBL/GenBank/DDBJ databases">
        <title>Description of Gloeomargarita lithophora gen. nov., sp. nov., a thylakoid-bearing basal-branching cyanobacterium with intracellular carbonates, and proposal for Gloeomargaritales ord. nov.</title>
        <authorList>
            <person name="Moreira D."/>
            <person name="Tavera R."/>
            <person name="Benzerara K."/>
            <person name="Skouri-Panet F."/>
            <person name="Couradeau E."/>
            <person name="Gerard E."/>
            <person name="Loussert C."/>
            <person name="Novelo E."/>
            <person name="Zivanovic Y."/>
            <person name="Lopez-Garcia P."/>
        </authorList>
    </citation>
    <scope>NUCLEOTIDE SEQUENCE [LARGE SCALE GENOMIC DNA]</scope>
    <source>
        <strain evidence="10 11">D10</strain>
    </source>
</reference>
<dbReference type="GO" id="GO:0055085">
    <property type="term" value="P:transmembrane transport"/>
    <property type="evidence" value="ECO:0007669"/>
    <property type="project" value="InterPro"/>
</dbReference>
<keyword evidence="4" id="KW-0288">FMN</keyword>
<keyword evidence="8 9" id="KW-0472">Membrane</keyword>
<organism evidence="10 11">
    <name type="scientific">Gloeomargarita lithophora Alchichica-D10</name>
    <dbReference type="NCBI Taxonomy" id="1188229"/>
    <lineage>
        <taxon>Bacteria</taxon>
        <taxon>Bacillati</taxon>
        <taxon>Cyanobacteriota</taxon>
        <taxon>Cyanophyceae</taxon>
        <taxon>Gloeomargaritales</taxon>
        <taxon>Gloeomargaritaceae</taxon>
        <taxon>Gloeomargarita</taxon>
    </lineage>
</organism>
<keyword evidence="7 9" id="KW-1133">Transmembrane helix</keyword>
<evidence type="ECO:0000256" key="3">
    <source>
        <dbReference type="ARBA" id="ARBA00022630"/>
    </source>
</evidence>
<feature type="transmembrane region" description="Helical" evidence="9">
    <location>
        <begin position="81"/>
        <end position="98"/>
    </location>
</feature>
<dbReference type="AlphaFoldDB" id="A0A1J0A9G9"/>
<keyword evidence="5 9" id="KW-0812">Transmembrane</keyword>
<proteinExistence type="predicted"/>
<evidence type="ECO:0000256" key="5">
    <source>
        <dbReference type="ARBA" id="ARBA00022692"/>
    </source>
</evidence>
<dbReference type="PANTHER" id="PTHR30578:SF0">
    <property type="entry name" value="ION-TRANSLOCATING OXIDOREDUCTASE COMPLEX SUBUNIT D"/>
    <property type="match status" value="1"/>
</dbReference>